<keyword evidence="12" id="KW-0969">Cilium</keyword>
<evidence type="ECO:0000256" key="10">
    <source>
        <dbReference type="ARBA" id="ARBA00030835"/>
    </source>
</evidence>
<dbReference type="InterPro" id="IPR002901">
    <property type="entry name" value="MGlyc_endo_b_GlcNAc-like_dom"/>
</dbReference>
<keyword evidence="7 12" id="KW-0378">Hydrolase</keyword>
<organism evidence="12 13">
    <name type="scientific">Verminephrobacter aporrectodeae subsp. tuberculatae</name>
    <dbReference type="NCBI Taxonomy" id="1110392"/>
    <lineage>
        <taxon>Bacteria</taxon>
        <taxon>Pseudomonadati</taxon>
        <taxon>Pseudomonadota</taxon>
        <taxon>Betaproteobacteria</taxon>
        <taxon>Burkholderiales</taxon>
        <taxon>Comamonadaceae</taxon>
        <taxon>Verminephrobacter</taxon>
    </lineage>
</organism>
<comment type="caution">
    <text evidence="12">The sequence shown here is derived from an EMBL/GenBank/DDBJ whole genome shotgun (WGS) entry which is preliminary data.</text>
</comment>
<keyword evidence="13" id="KW-1185">Reference proteome</keyword>
<keyword evidence="12" id="KW-0282">Flagellum</keyword>
<dbReference type="InterPro" id="IPR013377">
    <property type="entry name" value="FlgJ"/>
</dbReference>
<evidence type="ECO:0000256" key="9">
    <source>
        <dbReference type="ARBA" id="ARBA00023316"/>
    </source>
</evidence>
<evidence type="ECO:0000256" key="8">
    <source>
        <dbReference type="ARBA" id="ARBA00023295"/>
    </source>
</evidence>
<dbReference type="GeneID" id="77323060"/>
<sequence>MALTRPASGATGLQNALALDVRALDALKYAPGAQSTREAARQFESLFMRELIKSMRAASPQSGLFEGEAGGQAGLGRDMLDQQLAVHMSGLPGGLSEAIMRQISAQTTPRSAPPRQTAGGVAAAHPPVPSTLGLARRAAAAPARAEATAAPTKAQAAAPRITHRDDFVQRLGSAAQRVARESGIPASFLLGHAGHETGWGRHEIRTADGANTFNLFGIKAGKGWSAKVAETTTTEYVAGAPRKVLTKFRAYGSYEDALRDYARLITENPRYEKARANLGSAPAYARELQNAGYATDPEYARKLSGAIASAQRARDG</sequence>
<keyword evidence="9" id="KW-0961">Cell wall biogenesis/degradation</keyword>
<dbReference type="PRINTS" id="PR01002">
    <property type="entry name" value="FLGFLGJ"/>
</dbReference>
<proteinExistence type="inferred from homology"/>
<dbReference type="PANTHER" id="PTHR33308">
    <property type="entry name" value="PEPTIDOGLYCAN HYDROLASE FLGJ"/>
    <property type="match status" value="1"/>
</dbReference>
<dbReference type="EMBL" id="QZCW01000003">
    <property type="protein sequence ID" value="MCW5322840.1"/>
    <property type="molecule type" value="Genomic_DNA"/>
</dbReference>
<keyword evidence="8" id="KW-0326">Glycosidase</keyword>
<feature type="domain" description="Mannosyl-glycoprotein endo-beta-N-acetylglucosamidase-like" evidence="11">
    <location>
        <begin position="155"/>
        <end position="315"/>
    </location>
</feature>
<dbReference type="PANTHER" id="PTHR33308:SF9">
    <property type="entry name" value="PEPTIDOGLYCAN HYDROLASE FLGJ"/>
    <property type="match status" value="1"/>
</dbReference>
<protein>
    <recommendedName>
        <fullName evidence="5">Peptidoglycan hydrolase FlgJ</fullName>
    </recommendedName>
    <alternativeName>
        <fullName evidence="10">Muramidase FlgJ</fullName>
    </alternativeName>
</protein>
<dbReference type="Pfam" id="PF01832">
    <property type="entry name" value="Glucosaminidase"/>
    <property type="match status" value="1"/>
</dbReference>
<keyword evidence="6" id="KW-0574">Periplasm</keyword>
<evidence type="ECO:0000256" key="5">
    <source>
        <dbReference type="ARBA" id="ARBA00013433"/>
    </source>
</evidence>
<evidence type="ECO:0000259" key="11">
    <source>
        <dbReference type="SMART" id="SM00047"/>
    </source>
</evidence>
<dbReference type="InterPro" id="IPR019301">
    <property type="entry name" value="Flagellar_prot_FlgJ_N"/>
</dbReference>
<evidence type="ECO:0000256" key="4">
    <source>
        <dbReference type="ARBA" id="ARBA00007974"/>
    </source>
</evidence>
<evidence type="ECO:0000313" key="13">
    <source>
        <dbReference type="Proteomes" id="UP001208935"/>
    </source>
</evidence>
<comment type="subcellular location">
    <subcellularLocation>
        <location evidence="2">Periplasm</location>
    </subcellularLocation>
</comment>
<dbReference type="GO" id="GO:0016787">
    <property type="term" value="F:hydrolase activity"/>
    <property type="evidence" value="ECO:0007669"/>
    <property type="project" value="UniProtKB-KW"/>
</dbReference>
<reference evidence="13" key="1">
    <citation type="submission" date="2023-07" db="EMBL/GenBank/DDBJ databases">
        <title>Verminephrobacter genomes.</title>
        <authorList>
            <person name="Lund M.B."/>
        </authorList>
    </citation>
    <scope>NUCLEOTIDE SEQUENCE [LARGE SCALE GENOMIC DNA]</scope>
    <source>
        <strain evidence="13">AtM5-05</strain>
    </source>
</reference>
<dbReference type="Proteomes" id="UP001208935">
    <property type="component" value="Unassembled WGS sequence"/>
</dbReference>
<evidence type="ECO:0000256" key="1">
    <source>
        <dbReference type="ARBA" id="ARBA00002954"/>
    </source>
</evidence>
<accession>A0ABT3KX26</accession>
<gene>
    <name evidence="12" type="primary">flgJ</name>
    <name evidence="12" type="ORF">D5039_17305</name>
</gene>
<name>A0ABT3KX26_9BURK</name>
<evidence type="ECO:0000256" key="7">
    <source>
        <dbReference type="ARBA" id="ARBA00022801"/>
    </source>
</evidence>
<dbReference type="Gene3D" id="2.10.70.40">
    <property type="entry name" value="peptidoglycan hydrolase"/>
    <property type="match status" value="1"/>
</dbReference>
<comment type="function">
    <text evidence="1">Flagellum-specific muramidase which hydrolyzes the peptidoglycan layer to assemble the rod structure in the periplasmic space.</text>
</comment>
<comment type="similarity">
    <text evidence="3">In the N-terminal section; belongs to the FlgJ family.</text>
</comment>
<dbReference type="InterPro" id="IPR051056">
    <property type="entry name" value="Glycosyl_Hydrolase_73"/>
</dbReference>
<keyword evidence="12" id="KW-0966">Cell projection</keyword>
<evidence type="ECO:0000256" key="2">
    <source>
        <dbReference type="ARBA" id="ARBA00004418"/>
    </source>
</evidence>
<dbReference type="RefSeq" id="WP_265282941.1">
    <property type="nucleotide sequence ID" value="NZ_QZCW01000003.1"/>
</dbReference>
<dbReference type="Pfam" id="PF10135">
    <property type="entry name" value="Rod-binding"/>
    <property type="match status" value="1"/>
</dbReference>
<comment type="similarity">
    <text evidence="4">In the C-terminal section; belongs to the glycosyl hydrolase 73 family.</text>
</comment>
<dbReference type="SMART" id="SM00047">
    <property type="entry name" value="LYZ2"/>
    <property type="match status" value="1"/>
</dbReference>
<evidence type="ECO:0000256" key="6">
    <source>
        <dbReference type="ARBA" id="ARBA00022764"/>
    </source>
</evidence>
<evidence type="ECO:0000313" key="12">
    <source>
        <dbReference type="EMBL" id="MCW5322840.1"/>
    </source>
</evidence>
<evidence type="ECO:0000256" key="3">
    <source>
        <dbReference type="ARBA" id="ARBA00006880"/>
    </source>
</evidence>
<dbReference type="NCBIfam" id="TIGR02541">
    <property type="entry name" value="flagell_FlgJ"/>
    <property type="match status" value="1"/>
</dbReference>
<dbReference type="Gene3D" id="1.10.530.10">
    <property type="match status" value="1"/>
</dbReference>